<feature type="transmembrane region" description="Helical" evidence="1">
    <location>
        <begin position="140"/>
        <end position="157"/>
    </location>
</feature>
<feature type="transmembrane region" description="Helical" evidence="1">
    <location>
        <begin position="109"/>
        <end position="128"/>
    </location>
</feature>
<organism evidence="2 3">
    <name type="scientific">Dokdonella ginsengisoli</name>
    <dbReference type="NCBI Taxonomy" id="363846"/>
    <lineage>
        <taxon>Bacteria</taxon>
        <taxon>Pseudomonadati</taxon>
        <taxon>Pseudomonadota</taxon>
        <taxon>Gammaproteobacteria</taxon>
        <taxon>Lysobacterales</taxon>
        <taxon>Rhodanobacteraceae</taxon>
        <taxon>Dokdonella</taxon>
    </lineage>
</organism>
<dbReference type="PANTHER" id="PTHR36840">
    <property type="entry name" value="BLL5714 PROTEIN"/>
    <property type="match status" value="1"/>
</dbReference>
<feature type="transmembrane region" description="Helical" evidence="1">
    <location>
        <begin position="234"/>
        <end position="257"/>
    </location>
</feature>
<sequence>MSEASSLLRRRGGHEDGKVTMVELFFDLVFVFAVTQLSHRLLAHLDLVGALQTALLLFGVWWVWVYTAWVTNWLDPERTPVRLCLFVLMLAGLVLSASIPQAFGERTFTFIAAYVGMQVGRTLFFLWAVRRETASRRRNFQRILVWLSASGVLWIVGAFQDGAAQFLCWVAALAIEICGPAMYFRVPGLGRSTTADWDVHGGHFAERCALFVIIALGESLLVTGATFAEQSWNATTAAAFIVDFLGSVAMWLVYFNTGAGRAAHRIEHSDDPGRIARIAYTYVHVLIIAGIIVCAVADEIVLVHPGHADGAGIAVILGGPALYLAGNLLFKWVTNDRRGPPLSHLVGLALMLALVPLATSLHASALALGAATTVVMMLVAAWETLALRRSAHGAH</sequence>
<gene>
    <name evidence="2" type="ORF">ACFO6Q_19465</name>
</gene>
<dbReference type="Pfam" id="PF06772">
    <property type="entry name" value="LtrA"/>
    <property type="match status" value="1"/>
</dbReference>
<feature type="transmembrane region" description="Helical" evidence="1">
    <location>
        <begin position="163"/>
        <end position="184"/>
    </location>
</feature>
<evidence type="ECO:0000313" key="2">
    <source>
        <dbReference type="EMBL" id="MFC4822507.1"/>
    </source>
</evidence>
<evidence type="ECO:0000313" key="3">
    <source>
        <dbReference type="Proteomes" id="UP001595886"/>
    </source>
</evidence>
<feature type="transmembrane region" description="Helical" evidence="1">
    <location>
        <begin position="204"/>
        <end position="228"/>
    </location>
</feature>
<evidence type="ECO:0000256" key="1">
    <source>
        <dbReference type="SAM" id="Phobius"/>
    </source>
</evidence>
<keyword evidence="1" id="KW-0472">Membrane</keyword>
<dbReference type="Proteomes" id="UP001595886">
    <property type="component" value="Unassembled WGS sequence"/>
</dbReference>
<dbReference type="InterPro" id="IPR010640">
    <property type="entry name" value="Low_temperature_requirement_A"/>
</dbReference>
<keyword evidence="3" id="KW-1185">Reference proteome</keyword>
<feature type="transmembrane region" description="Helical" evidence="1">
    <location>
        <begin position="278"/>
        <end position="298"/>
    </location>
</feature>
<dbReference type="RefSeq" id="WP_380022840.1">
    <property type="nucleotide sequence ID" value="NZ_JBHSHD010000017.1"/>
</dbReference>
<dbReference type="PANTHER" id="PTHR36840:SF1">
    <property type="entry name" value="BLL5714 PROTEIN"/>
    <property type="match status" value="1"/>
</dbReference>
<dbReference type="EMBL" id="JBHSHD010000017">
    <property type="protein sequence ID" value="MFC4822507.1"/>
    <property type="molecule type" value="Genomic_DNA"/>
</dbReference>
<feature type="transmembrane region" description="Helical" evidence="1">
    <location>
        <begin position="365"/>
        <end position="387"/>
    </location>
</feature>
<keyword evidence="1" id="KW-1133">Transmembrane helix</keyword>
<feature type="transmembrane region" description="Helical" evidence="1">
    <location>
        <begin position="21"/>
        <end position="38"/>
    </location>
</feature>
<comment type="caution">
    <text evidence="2">The sequence shown here is derived from an EMBL/GenBank/DDBJ whole genome shotgun (WGS) entry which is preliminary data.</text>
</comment>
<accession>A0ABV9R3Z5</accession>
<name>A0ABV9R3Z5_9GAMM</name>
<feature type="transmembrane region" description="Helical" evidence="1">
    <location>
        <begin position="342"/>
        <end position="359"/>
    </location>
</feature>
<proteinExistence type="predicted"/>
<feature type="transmembrane region" description="Helical" evidence="1">
    <location>
        <begin position="83"/>
        <end position="103"/>
    </location>
</feature>
<keyword evidence="1" id="KW-0812">Transmembrane</keyword>
<protein>
    <submittedName>
        <fullName evidence="2">Low temperature requirement protein A</fullName>
    </submittedName>
</protein>
<feature type="transmembrane region" description="Helical" evidence="1">
    <location>
        <begin position="310"/>
        <end position="330"/>
    </location>
</feature>
<feature type="transmembrane region" description="Helical" evidence="1">
    <location>
        <begin position="50"/>
        <end position="71"/>
    </location>
</feature>
<reference evidence="3" key="1">
    <citation type="journal article" date="2019" name="Int. J. Syst. Evol. Microbiol.">
        <title>The Global Catalogue of Microorganisms (GCM) 10K type strain sequencing project: providing services to taxonomists for standard genome sequencing and annotation.</title>
        <authorList>
            <consortium name="The Broad Institute Genomics Platform"/>
            <consortium name="The Broad Institute Genome Sequencing Center for Infectious Disease"/>
            <person name="Wu L."/>
            <person name="Ma J."/>
        </authorList>
    </citation>
    <scope>NUCLEOTIDE SEQUENCE [LARGE SCALE GENOMIC DNA]</scope>
    <source>
        <strain evidence="3">CCUG 30340</strain>
    </source>
</reference>